<dbReference type="GO" id="GO:0032259">
    <property type="term" value="P:methylation"/>
    <property type="evidence" value="ECO:0007669"/>
    <property type="project" value="UniProtKB-KW"/>
</dbReference>
<keyword evidence="3" id="KW-0808">Transferase</keyword>
<dbReference type="Pfam" id="PF21320">
    <property type="entry name" value="WHD_Rv2258c"/>
    <property type="match status" value="1"/>
</dbReference>
<sequence>MDEAKLQDFMGKLVNDMGAAALLANLILGDELGLYRAMADSQFITPEQLAEKTGCNARLLREWLSAQAASGYMQHQDGRFRLREEQAMALAIEDSPVYVAGGASVIASLYHDKDKLVAAMRGDGALPWGDHHPCMFSGTERFFRPGYRAHLVAEWLPTLTGVIDKLQSGAKVADVGCGHGASTVIMAQAFPASQFFGYDYHGPSISVSGQRAAEGGVADRAQFIQASAKDFPGKDFDLICYFDCLHDMGDPVGAARHAFEALKDDGSVLLVEPFAHDSLDENSTPVGRLFYAASTFICTPNSLSQDVGLGLGAQAGEARLRAVFEEAGFKHFRRATETPFNLILEARKV</sequence>
<dbReference type="InterPro" id="IPR025714">
    <property type="entry name" value="Methyltranfer_dom"/>
</dbReference>
<organism evidence="3">
    <name type="scientific">Pseudomonas sp. Hg7Tf</name>
    <dbReference type="NCBI Taxonomy" id="3236988"/>
    <lineage>
        <taxon>Bacteria</taxon>
        <taxon>Pseudomonadati</taxon>
        <taxon>Pseudomonadota</taxon>
        <taxon>Gammaproteobacteria</taxon>
        <taxon>Pseudomonadales</taxon>
        <taxon>Pseudomonadaceae</taxon>
        <taxon>Pseudomonas</taxon>
    </lineage>
</organism>
<dbReference type="InterPro" id="IPR036388">
    <property type="entry name" value="WH-like_DNA-bd_sf"/>
</dbReference>
<evidence type="ECO:0000259" key="1">
    <source>
        <dbReference type="Pfam" id="PF13847"/>
    </source>
</evidence>
<dbReference type="PANTHER" id="PTHR45128">
    <property type="entry name" value="METHYLTRANSFERASE TYPE 11"/>
    <property type="match status" value="1"/>
</dbReference>
<dbReference type="RefSeq" id="WP_280041566.1">
    <property type="nucleotide sequence ID" value="NZ_CP162607.1"/>
</dbReference>
<gene>
    <name evidence="3" type="ORF">AB4Y39_07520</name>
</gene>
<accession>A0AB39I7L4</accession>
<dbReference type="SUPFAM" id="SSF53335">
    <property type="entry name" value="S-adenosyl-L-methionine-dependent methyltransferases"/>
    <property type="match status" value="1"/>
</dbReference>
<name>A0AB39I7L4_9PSED</name>
<dbReference type="GO" id="GO:0008168">
    <property type="term" value="F:methyltransferase activity"/>
    <property type="evidence" value="ECO:0007669"/>
    <property type="project" value="UniProtKB-KW"/>
</dbReference>
<keyword evidence="3" id="KW-0489">Methyltransferase</keyword>
<dbReference type="Gene3D" id="1.10.10.10">
    <property type="entry name" value="Winged helix-like DNA-binding domain superfamily/Winged helix DNA-binding domain"/>
    <property type="match status" value="1"/>
</dbReference>
<dbReference type="InterPro" id="IPR029063">
    <property type="entry name" value="SAM-dependent_MTases_sf"/>
</dbReference>
<protein>
    <submittedName>
        <fullName evidence="3">Class I SAM-dependent methyltransferase</fullName>
    </submittedName>
</protein>
<dbReference type="InterPro" id="IPR053173">
    <property type="entry name" value="SAM-binding_MTase"/>
</dbReference>
<reference evidence="3" key="1">
    <citation type="submission" date="2024-07" db="EMBL/GenBank/DDBJ databases">
        <title>Identification and characteristics of a novel species of coltsfoot's symbiotic bacteria.</title>
        <authorList>
            <person name="Juszczyk A."/>
            <person name="Jasielczuk I."/>
            <person name="Gurgul A."/>
            <person name="Rogala M."/>
            <person name="Kowalczyk A."/>
            <person name="Szmatola T."/>
            <person name="Kosecka-Strojek M."/>
            <person name="Arent Z."/>
            <person name="Latowski D."/>
        </authorList>
    </citation>
    <scope>NUCLEOTIDE SEQUENCE</scope>
    <source>
        <strain evidence="3">Hg7Tf</strain>
    </source>
</reference>
<dbReference type="InterPro" id="IPR036390">
    <property type="entry name" value="WH_DNA-bd_sf"/>
</dbReference>
<dbReference type="CDD" id="cd02440">
    <property type="entry name" value="AdoMet_MTases"/>
    <property type="match status" value="1"/>
</dbReference>
<proteinExistence type="predicted"/>
<dbReference type="AlphaFoldDB" id="A0AB39I7L4"/>
<dbReference type="PANTHER" id="PTHR45128:SF2">
    <property type="entry name" value="METHYLTRANSFERASE DOMAIN-CONTAINING PROTEIN"/>
    <property type="match status" value="1"/>
</dbReference>
<dbReference type="EMBL" id="CP162607">
    <property type="protein sequence ID" value="XDK38504.1"/>
    <property type="molecule type" value="Genomic_DNA"/>
</dbReference>
<evidence type="ECO:0000313" key="3">
    <source>
        <dbReference type="EMBL" id="XDK38504.1"/>
    </source>
</evidence>
<dbReference type="InterPro" id="IPR048711">
    <property type="entry name" value="WHD_Rv2258c"/>
</dbReference>
<dbReference type="SUPFAM" id="SSF46785">
    <property type="entry name" value="Winged helix' DNA-binding domain"/>
    <property type="match status" value="1"/>
</dbReference>
<feature type="domain" description="S-adenosylmethionine-dependent methyltransferase Rv2258c-like winged HTH" evidence="2">
    <location>
        <begin position="26"/>
        <end position="90"/>
    </location>
</feature>
<evidence type="ECO:0000259" key="2">
    <source>
        <dbReference type="Pfam" id="PF21320"/>
    </source>
</evidence>
<dbReference type="Pfam" id="PF13847">
    <property type="entry name" value="Methyltransf_31"/>
    <property type="match status" value="1"/>
</dbReference>
<dbReference type="Gene3D" id="3.40.50.150">
    <property type="entry name" value="Vaccinia Virus protein VP39"/>
    <property type="match status" value="1"/>
</dbReference>
<feature type="domain" description="Methyltransferase" evidence="1">
    <location>
        <begin position="167"/>
        <end position="282"/>
    </location>
</feature>